<proteinExistence type="predicted"/>
<feature type="domain" description="Methyltransferase small" evidence="5">
    <location>
        <begin position="159"/>
        <end position="320"/>
    </location>
</feature>
<reference evidence="6 7" key="1">
    <citation type="submission" date="2019-04" db="EMBL/GenBank/DDBJ databases">
        <title>Draft genome sequence of Gemmobacter aestuarii sp. nov.</title>
        <authorList>
            <person name="Hameed A."/>
            <person name="Lin S.-Y."/>
            <person name="Shahina M."/>
            <person name="Lai W.-A."/>
            <person name="Young C.-C."/>
        </authorList>
    </citation>
    <scope>NUCLEOTIDE SEQUENCE [LARGE SCALE GENOMIC DNA]</scope>
    <source>
        <strain evidence="6 7">CC-PW-75</strain>
    </source>
</reference>
<dbReference type="GO" id="GO:0032259">
    <property type="term" value="P:methylation"/>
    <property type="evidence" value="ECO:0007669"/>
    <property type="project" value="UniProtKB-KW"/>
</dbReference>
<keyword evidence="4" id="KW-0732">Signal</keyword>
<dbReference type="InterPro" id="IPR046977">
    <property type="entry name" value="RsmC/RlmG"/>
</dbReference>
<dbReference type="PANTHER" id="PTHR47816">
    <property type="entry name" value="RIBOSOMAL RNA SMALL SUBUNIT METHYLTRANSFERASE C"/>
    <property type="match status" value="1"/>
</dbReference>
<dbReference type="SUPFAM" id="SSF53335">
    <property type="entry name" value="S-adenosyl-L-methionine-dependent methyltransferases"/>
    <property type="match status" value="1"/>
</dbReference>
<dbReference type="PANTHER" id="PTHR47816:SF4">
    <property type="entry name" value="RIBOSOMAL RNA SMALL SUBUNIT METHYLTRANSFERASE C"/>
    <property type="match status" value="1"/>
</dbReference>
<organism evidence="6 7">
    <name type="scientific">Aliigemmobacter aestuarii</name>
    <dbReference type="NCBI Taxonomy" id="1445661"/>
    <lineage>
        <taxon>Bacteria</taxon>
        <taxon>Pseudomonadati</taxon>
        <taxon>Pseudomonadota</taxon>
        <taxon>Alphaproteobacteria</taxon>
        <taxon>Rhodobacterales</taxon>
        <taxon>Paracoccaceae</taxon>
        <taxon>Aliigemmobacter</taxon>
    </lineage>
</organism>
<dbReference type="InterPro" id="IPR029063">
    <property type="entry name" value="SAM-dependent_MTases_sf"/>
</dbReference>
<feature type="signal peptide" evidence="4">
    <location>
        <begin position="1"/>
        <end position="24"/>
    </location>
</feature>
<protein>
    <submittedName>
        <fullName evidence="6">Class I SAM-dependent methyltransferase</fullName>
    </submittedName>
</protein>
<comment type="caution">
    <text evidence="6">The sequence shown here is derived from an EMBL/GenBank/DDBJ whole genome shotgun (WGS) entry which is preliminary data.</text>
</comment>
<keyword evidence="2 6" id="KW-0808">Transferase</keyword>
<dbReference type="AlphaFoldDB" id="A0A4S3MME5"/>
<feature type="chain" id="PRO_5020989520" evidence="4">
    <location>
        <begin position="25"/>
        <end position="331"/>
    </location>
</feature>
<evidence type="ECO:0000256" key="1">
    <source>
        <dbReference type="ARBA" id="ARBA00022603"/>
    </source>
</evidence>
<dbReference type="RefSeq" id="WP_136394364.1">
    <property type="nucleotide sequence ID" value="NZ_SSND01000002.1"/>
</dbReference>
<gene>
    <name evidence="6" type="ORF">E7811_09280</name>
</gene>
<dbReference type="EMBL" id="SSND01000002">
    <property type="protein sequence ID" value="THD83469.1"/>
    <property type="molecule type" value="Genomic_DNA"/>
</dbReference>
<dbReference type="Pfam" id="PF05175">
    <property type="entry name" value="MTS"/>
    <property type="match status" value="1"/>
</dbReference>
<dbReference type="Gene3D" id="3.40.50.150">
    <property type="entry name" value="Vaccinia Virus protein VP39"/>
    <property type="match status" value="2"/>
</dbReference>
<accession>A0A4S3MME5</accession>
<sequence>MRSTRLSLALETGALALPATGALAVYGPHDADDMAAFDKTRVKAVQGHFPDHRRLSAMGFDMAAEGPVEGASAAVVMLPRSKEQARAMLAEAAASLPHGAPVIVDGFKTDGVEGVLRDLRARLPVTEPISKAHGKTFAFVAGPELADWTAMPREVEGGFRTVPGVFSADGPDRGSVLLAAALPDYLPGYSVDLGAGWGFLSRAVLARKGVKRLDLVEADHAALTCARVNVTDPRARFYWADATEYRADGHADHVICNPPFHAGRDADPALGVAFLRAAAGMLSPEGDLWLVANRHLPYDRALKELFQDVAEIGGDSAFRLTRAARPIRRRR</sequence>
<evidence type="ECO:0000256" key="3">
    <source>
        <dbReference type="ARBA" id="ARBA00022691"/>
    </source>
</evidence>
<keyword evidence="7" id="KW-1185">Reference proteome</keyword>
<dbReference type="InterPro" id="IPR007848">
    <property type="entry name" value="Small_mtfrase_dom"/>
</dbReference>
<name>A0A4S3MME5_9RHOB</name>
<evidence type="ECO:0000256" key="4">
    <source>
        <dbReference type="SAM" id="SignalP"/>
    </source>
</evidence>
<dbReference type="GO" id="GO:0008757">
    <property type="term" value="F:S-adenosylmethionine-dependent methyltransferase activity"/>
    <property type="evidence" value="ECO:0007669"/>
    <property type="project" value="InterPro"/>
</dbReference>
<keyword evidence="1 6" id="KW-0489">Methyltransferase</keyword>
<dbReference type="CDD" id="cd02440">
    <property type="entry name" value="AdoMet_MTases"/>
    <property type="match status" value="1"/>
</dbReference>
<dbReference type="OrthoDB" id="9816072at2"/>
<evidence type="ECO:0000259" key="5">
    <source>
        <dbReference type="Pfam" id="PF05175"/>
    </source>
</evidence>
<dbReference type="Proteomes" id="UP000309450">
    <property type="component" value="Unassembled WGS sequence"/>
</dbReference>
<evidence type="ECO:0000313" key="7">
    <source>
        <dbReference type="Proteomes" id="UP000309450"/>
    </source>
</evidence>
<evidence type="ECO:0000256" key="2">
    <source>
        <dbReference type="ARBA" id="ARBA00022679"/>
    </source>
</evidence>
<evidence type="ECO:0000313" key="6">
    <source>
        <dbReference type="EMBL" id="THD83469.1"/>
    </source>
</evidence>
<keyword evidence="3" id="KW-0949">S-adenosyl-L-methionine</keyword>